<dbReference type="OrthoDB" id="7889164at2"/>
<protein>
    <submittedName>
        <fullName evidence="1">Uncharacterized protein</fullName>
    </submittedName>
</protein>
<name>A0A1G9NWG6_9RHOB</name>
<sequence>MPDQITVTLKCPVCSADPVTLITTDATLTGDSFARCKGCGHEFGRYLDMKSEARRLAAEFRDGGTWLGAYPSSFRNW</sequence>
<evidence type="ECO:0000313" key="1">
    <source>
        <dbReference type="EMBL" id="SDL90962.1"/>
    </source>
</evidence>
<organism evidence="1 2">
    <name type="scientific">Paracoccus chinensis</name>
    <dbReference type="NCBI Taxonomy" id="525640"/>
    <lineage>
        <taxon>Bacteria</taxon>
        <taxon>Pseudomonadati</taxon>
        <taxon>Pseudomonadota</taxon>
        <taxon>Alphaproteobacteria</taxon>
        <taxon>Rhodobacterales</taxon>
        <taxon>Paracoccaceae</taxon>
        <taxon>Paracoccus</taxon>
    </lineage>
</organism>
<keyword evidence="2" id="KW-1185">Reference proteome</keyword>
<gene>
    <name evidence="1" type="ORF">SAMN04487971_1381</name>
</gene>
<dbReference type="RefSeq" id="WP_090757494.1">
    <property type="nucleotide sequence ID" value="NZ_FNGE01000038.1"/>
</dbReference>
<evidence type="ECO:0000313" key="2">
    <source>
        <dbReference type="Proteomes" id="UP000199555"/>
    </source>
</evidence>
<proteinExistence type="predicted"/>
<reference evidence="2" key="1">
    <citation type="submission" date="2016-10" db="EMBL/GenBank/DDBJ databases">
        <authorList>
            <person name="Varghese N."/>
            <person name="Submissions S."/>
        </authorList>
    </citation>
    <scope>NUCLEOTIDE SEQUENCE [LARGE SCALE GENOMIC DNA]</scope>
    <source>
        <strain evidence="2">CGMCC 1.7655</strain>
    </source>
</reference>
<accession>A0A1G9NWG6</accession>
<dbReference type="AlphaFoldDB" id="A0A1G9NWG6"/>
<dbReference type="EMBL" id="FNGE01000038">
    <property type="protein sequence ID" value="SDL90962.1"/>
    <property type="molecule type" value="Genomic_DNA"/>
</dbReference>
<dbReference type="Proteomes" id="UP000199555">
    <property type="component" value="Unassembled WGS sequence"/>
</dbReference>